<proteinExistence type="predicted"/>
<accession>A0A5C8PHK4</accession>
<evidence type="ECO:0000313" key="2">
    <source>
        <dbReference type="EMBL" id="TXL72819.1"/>
    </source>
</evidence>
<dbReference type="EMBL" id="VDUZ01000030">
    <property type="protein sequence ID" value="TXL72819.1"/>
    <property type="molecule type" value="Genomic_DNA"/>
</dbReference>
<evidence type="ECO:0000256" key="1">
    <source>
        <dbReference type="SAM" id="SignalP"/>
    </source>
</evidence>
<dbReference type="RefSeq" id="WP_178133742.1">
    <property type="nucleotide sequence ID" value="NZ_VDUZ01000030.1"/>
</dbReference>
<organism evidence="2 3">
    <name type="scientific">Vineibacter terrae</name>
    <dbReference type="NCBI Taxonomy" id="2586908"/>
    <lineage>
        <taxon>Bacteria</taxon>
        <taxon>Pseudomonadati</taxon>
        <taxon>Pseudomonadota</taxon>
        <taxon>Alphaproteobacteria</taxon>
        <taxon>Hyphomicrobiales</taxon>
        <taxon>Vineibacter</taxon>
    </lineage>
</organism>
<sequence>MRVRASFTLTLAAVLALPAMTNAVESERVVWRGSYTASYSAIAECLAQKMSGDYGMPAAVRTLTYRIQVGLWREGTHRGQPVAAFYIQPAGDGPVEITWSRSDRLGNDTLRLDEAARNAAIDCGGRSA</sequence>
<feature type="chain" id="PRO_5022895301" evidence="1">
    <location>
        <begin position="24"/>
        <end position="128"/>
    </location>
</feature>
<dbReference type="Proteomes" id="UP000321638">
    <property type="component" value="Unassembled WGS sequence"/>
</dbReference>
<keyword evidence="3" id="KW-1185">Reference proteome</keyword>
<feature type="signal peptide" evidence="1">
    <location>
        <begin position="1"/>
        <end position="23"/>
    </location>
</feature>
<protein>
    <submittedName>
        <fullName evidence="2">Uncharacterized protein</fullName>
    </submittedName>
</protein>
<keyword evidence="1" id="KW-0732">Signal</keyword>
<name>A0A5C8PHK4_9HYPH</name>
<reference evidence="2 3" key="1">
    <citation type="submission" date="2019-06" db="EMBL/GenBank/DDBJ databases">
        <title>New taxonomy in bacterial strain CC-CFT640, isolated from vineyard.</title>
        <authorList>
            <person name="Lin S.-Y."/>
            <person name="Tsai C.-F."/>
            <person name="Young C.-C."/>
        </authorList>
    </citation>
    <scope>NUCLEOTIDE SEQUENCE [LARGE SCALE GENOMIC DNA]</scope>
    <source>
        <strain evidence="2 3">CC-CFT640</strain>
    </source>
</reference>
<gene>
    <name evidence="2" type="ORF">FHP25_23905</name>
</gene>
<dbReference type="AlphaFoldDB" id="A0A5C8PHK4"/>
<evidence type="ECO:0000313" key="3">
    <source>
        <dbReference type="Proteomes" id="UP000321638"/>
    </source>
</evidence>
<comment type="caution">
    <text evidence="2">The sequence shown here is derived from an EMBL/GenBank/DDBJ whole genome shotgun (WGS) entry which is preliminary data.</text>
</comment>